<feature type="domain" description="SPK" evidence="2">
    <location>
        <begin position="27"/>
        <end position="122"/>
    </location>
</feature>
<proteinExistence type="predicted"/>
<evidence type="ECO:0000313" key="3">
    <source>
        <dbReference type="EMBL" id="EGT56961.1"/>
    </source>
</evidence>
<evidence type="ECO:0000313" key="4">
    <source>
        <dbReference type="Proteomes" id="UP000008068"/>
    </source>
</evidence>
<feature type="compositionally biased region" description="Low complexity" evidence="1">
    <location>
        <begin position="310"/>
        <end position="321"/>
    </location>
</feature>
<feature type="compositionally biased region" description="Polar residues" evidence="1">
    <location>
        <begin position="327"/>
        <end position="342"/>
    </location>
</feature>
<dbReference type="EMBL" id="GL379858">
    <property type="protein sequence ID" value="EGT56961.1"/>
    <property type="molecule type" value="Genomic_DNA"/>
</dbReference>
<evidence type="ECO:0000259" key="2">
    <source>
        <dbReference type="Pfam" id="PF04435"/>
    </source>
</evidence>
<protein>
    <recommendedName>
        <fullName evidence="2">SPK domain-containing protein</fullName>
    </recommendedName>
</protein>
<gene>
    <name evidence="3" type="ORF">CAEBREN_06892</name>
</gene>
<feature type="compositionally biased region" description="Polar residues" evidence="1">
    <location>
        <begin position="217"/>
        <end position="227"/>
    </location>
</feature>
<accession>G0NBM3</accession>
<evidence type="ECO:0000256" key="1">
    <source>
        <dbReference type="SAM" id="MobiDB-lite"/>
    </source>
</evidence>
<reference evidence="4" key="1">
    <citation type="submission" date="2011-07" db="EMBL/GenBank/DDBJ databases">
        <authorList>
            <consortium name="Caenorhabditis brenneri Sequencing and Analysis Consortium"/>
            <person name="Wilson R.K."/>
        </authorList>
    </citation>
    <scope>NUCLEOTIDE SEQUENCE [LARGE SCALE GENOMIC DNA]</scope>
    <source>
        <strain evidence="4">PB2801</strain>
    </source>
</reference>
<dbReference type="Proteomes" id="UP000008068">
    <property type="component" value="Unassembled WGS sequence"/>
</dbReference>
<feature type="region of interest" description="Disordered" evidence="1">
    <location>
        <begin position="196"/>
        <end position="237"/>
    </location>
</feature>
<dbReference type="InParanoid" id="G0NBM3"/>
<sequence length="564" mass="61646">MSSTTEKMTKPPQARVLWTDETDELLVNILEEAMDGRTAPFEIMKIKEELVRRTGVSMRSMIKCFPIAIERYLKDPSVSLEMRIRMAYFAKASVPMDLQNEMQANGVANLINNKLKKFVSSNPSIASVPEGATQLATKHSQVFSSHVTRPSNYASSNGANAQMSNSYHGSNAWNYPIHSPYVNSSAQHLLPQCSSKTPLVPGSGQSNIGYTGFDGSNAGSFPPQNVGNFPGHSQHYSAPNHFGQEYYMHPSWTASNDSALYDPPGGDLLDLDSFARQPNGRDDVGPVVSTGAQAHAQDMAPAPPNSVLQSASGHSNSASVSMMPPSANETEGASNSGNQMAASFSRGLKEPAQETPPINNHIKTEIKQEPNGIVASKKRGAAEGDERRSKKSRAEESAKVGLPTPSRTSYQFMYDFLQCFEGFKTDNKFIKEFIQTLLDTTMARKDYLEKKVISIEVVSYIMDVAFSESIQKAKDLELEDDVVVMETEQISLKTFLLKLKNLVNCFIPFSPALVSLAEKMDKVLEGGVKKNGVIVDAGKLGVTAMEVIECLKFAKSTCELIPEL</sequence>
<name>G0NBM3_CAEBE</name>
<dbReference type="AlphaFoldDB" id="G0NBM3"/>
<keyword evidence="4" id="KW-1185">Reference proteome</keyword>
<feature type="region of interest" description="Disordered" evidence="1">
    <location>
        <begin position="269"/>
        <end position="402"/>
    </location>
</feature>
<feature type="compositionally biased region" description="Basic and acidic residues" evidence="1">
    <location>
        <begin position="380"/>
        <end position="398"/>
    </location>
</feature>
<organism evidence="4">
    <name type="scientific">Caenorhabditis brenneri</name>
    <name type="common">Nematode worm</name>
    <dbReference type="NCBI Taxonomy" id="135651"/>
    <lineage>
        <taxon>Eukaryota</taxon>
        <taxon>Metazoa</taxon>
        <taxon>Ecdysozoa</taxon>
        <taxon>Nematoda</taxon>
        <taxon>Chromadorea</taxon>
        <taxon>Rhabditida</taxon>
        <taxon>Rhabditina</taxon>
        <taxon>Rhabditomorpha</taxon>
        <taxon>Rhabditoidea</taxon>
        <taxon>Rhabditidae</taxon>
        <taxon>Peloderinae</taxon>
        <taxon>Caenorhabditis</taxon>
    </lineage>
</organism>
<dbReference type="InterPro" id="IPR006570">
    <property type="entry name" value="SPK_dom"/>
</dbReference>
<dbReference type="Pfam" id="PF04435">
    <property type="entry name" value="SPK"/>
    <property type="match status" value="1"/>
</dbReference>
<dbReference type="HOGENOM" id="CLU_483336_0_0_1"/>
<feature type="compositionally biased region" description="Polar residues" evidence="1">
    <location>
        <begin position="196"/>
        <end position="209"/>
    </location>
</feature>